<keyword evidence="3" id="KW-1133">Transmembrane helix</keyword>
<evidence type="ECO:0000313" key="5">
    <source>
        <dbReference type="EMBL" id="EKY04360.1"/>
    </source>
</evidence>
<sequence length="515" mass="56024">IVESLRLPQTRFTAVAGLPRQPLRADTAALRPDDARPLRPALALYRRQIGLWSAARWRRAHGNQTYSNVQTKTIMTQTSKEKQKRPLTEAERQRRMKLLVYPLMVLLFAGSMWLIFAPSSADKAKEDAGKGFNIEMPAADSTGIIADKRKAYEAAEMEQRQQQRNRDLQDLGSLFSSDNTSTAHAAIDDFGTGGQPAPQDNAQGSTSSVRSSLGAYRDLNTTLGGFYEREQPRQDTEKEEFKARLHELEERLNTQSNRSSAMDEQEALLEKSYRLAAKYMPAASGSAPFGKAATGDTLQTAASAGVHRKAVVTPVKRVVRQVVSVLGQPLTDEAFIAAHSQARNYGFQTAVGVQAAAEKNTIAATVYGNQTVSDGQAVRLRLSEPMATGERILPKNTLITGAAKIQGERLTIVIETLEYGGTLIPTALSVYDTDGQEGIFIPNSMERSAAKEIAANMGTAAGSSMNISTDAGAQLAADMGKGLLQGTSQYFAKKVRAVKVHLKAGYRVLLFQKKD</sequence>
<keyword evidence="6" id="KW-1185">Reference proteome</keyword>
<evidence type="ECO:0000313" key="6">
    <source>
        <dbReference type="Proteomes" id="UP000010433"/>
    </source>
</evidence>
<evidence type="ECO:0000256" key="3">
    <source>
        <dbReference type="SAM" id="Phobius"/>
    </source>
</evidence>
<protein>
    <submittedName>
        <fullName evidence="5">Conjugative transposon TraM protein</fullName>
    </submittedName>
</protein>
<name>L1NM83_9BACT</name>
<keyword evidence="3" id="KW-0812">Transmembrane</keyword>
<dbReference type="AlphaFoldDB" id="L1NM83"/>
<dbReference type="Pfam" id="PF12508">
    <property type="entry name" value="Transposon_TraM"/>
    <property type="match status" value="1"/>
</dbReference>
<evidence type="ECO:0000256" key="2">
    <source>
        <dbReference type="SAM" id="MobiDB-lite"/>
    </source>
</evidence>
<dbReference type="InterPro" id="IPR055407">
    <property type="entry name" value="TraM_C"/>
</dbReference>
<reference evidence="5 6" key="1">
    <citation type="submission" date="2012-05" db="EMBL/GenBank/DDBJ databases">
        <authorList>
            <person name="Weinstock G."/>
            <person name="Sodergren E."/>
            <person name="Lobos E.A."/>
            <person name="Fulton L."/>
            <person name="Fulton R."/>
            <person name="Courtney L."/>
            <person name="Fronick C."/>
            <person name="O'Laughlin M."/>
            <person name="Godfrey J."/>
            <person name="Wilson R.M."/>
            <person name="Miner T."/>
            <person name="Farmer C."/>
            <person name="Delehaunty K."/>
            <person name="Cordes M."/>
            <person name="Minx P."/>
            <person name="Tomlinson C."/>
            <person name="Chen J."/>
            <person name="Wollam A."/>
            <person name="Pepin K.H."/>
            <person name="Bhonagiri V."/>
            <person name="Zhang X."/>
            <person name="Suruliraj S."/>
            <person name="Warren W."/>
            <person name="Mitreva M."/>
            <person name="Mardis E.R."/>
            <person name="Wilson R.K."/>
        </authorList>
    </citation>
    <scope>NUCLEOTIDE SEQUENCE [LARGE SCALE GENOMIC DNA]</scope>
    <source>
        <strain evidence="5 6">F0055</strain>
    </source>
</reference>
<feature type="compositionally biased region" description="Polar residues" evidence="2">
    <location>
        <begin position="198"/>
        <end position="211"/>
    </location>
</feature>
<dbReference type="InterPro" id="IPR022187">
    <property type="entry name" value="Conjug_transposon_TraM"/>
</dbReference>
<keyword evidence="1" id="KW-0175">Coiled coil</keyword>
<feature type="coiled-coil region" evidence="1">
    <location>
        <begin position="238"/>
        <end position="265"/>
    </location>
</feature>
<keyword evidence="3" id="KW-0472">Membrane</keyword>
<accession>L1NM83</accession>
<dbReference type="NCBIfam" id="TIGR03779">
    <property type="entry name" value="Bac_Flav_CT_M"/>
    <property type="match status" value="1"/>
</dbReference>
<dbReference type="PATRIC" id="fig|1127699.3.peg.13"/>
<feature type="non-terminal residue" evidence="5">
    <location>
        <position position="1"/>
    </location>
</feature>
<dbReference type="EMBL" id="AMEP01000004">
    <property type="protein sequence ID" value="EKY04360.1"/>
    <property type="molecule type" value="Genomic_DNA"/>
</dbReference>
<dbReference type="HOGENOM" id="CLU_037847_1_0_10"/>
<dbReference type="STRING" id="1127699.HMPREF9151_00014"/>
<feature type="region of interest" description="Disordered" evidence="2">
    <location>
        <begin position="184"/>
        <end position="213"/>
    </location>
</feature>
<dbReference type="Proteomes" id="UP000010433">
    <property type="component" value="Unassembled WGS sequence"/>
</dbReference>
<evidence type="ECO:0000259" key="4">
    <source>
        <dbReference type="Pfam" id="PF12508"/>
    </source>
</evidence>
<evidence type="ECO:0000256" key="1">
    <source>
        <dbReference type="SAM" id="Coils"/>
    </source>
</evidence>
<gene>
    <name evidence="5" type="ORF">HMPREF9151_00014</name>
</gene>
<organism evidence="5 6">
    <name type="scientific">Hoylesella saccharolytica F0055</name>
    <dbReference type="NCBI Taxonomy" id="1127699"/>
    <lineage>
        <taxon>Bacteria</taxon>
        <taxon>Pseudomonadati</taxon>
        <taxon>Bacteroidota</taxon>
        <taxon>Bacteroidia</taxon>
        <taxon>Bacteroidales</taxon>
        <taxon>Prevotellaceae</taxon>
        <taxon>Hoylesella</taxon>
    </lineage>
</organism>
<feature type="transmembrane region" description="Helical" evidence="3">
    <location>
        <begin position="98"/>
        <end position="116"/>
    </location>
</feature>
<comment type="caution">
    <text evidence="5">The sequence shown here is derived from an EMBL/GenBank/DDBJ whole genome shotgun (WGS) entry which is preliminary data.</text>
</comment>
<proteinExistence type="predicted"/>
<feature type="domain" description="Conjugative transposon TraM C-terminal" evidence="4">
    <location>
        <begin position="362"/>
        <end position="510"/>
    </location>
</feature>